<organism evidence="1 2">
    <name type="scientific">Metamycoplasma auris</name>
    <dbReference type="NCBI Taxonomy" id="51363"/>
    <lineage>
        <taxon>Bacteria</taxon>
        <taxon>Bacillati</taxon>
        <taxon>Mycoplasmatota</taxon>
        <taxon>Mycoplasmoidales</taxon>
        <taxon>Metamycoplasmataceae</taxon>
        <taxon>Metamycoplasma</taxon>
    </lineage>
</organism>
<keyword evidence="2" id="KW-1185">Reference proteome</keyword>
<dbReference type="EMBL" id="QKUB01000018">
    <property type="protein sequence ID" value="PZV98690.1"/>
    <property type="molecule type" value="Genomic_DNA"/>
</dbReference>
<dbReference type="NCBIfam" id="NF045880">
    <property type="entry name" value="Mbov_0389_HExxH"/>
    <property type="match status" value="1"/>
</dbReference>
<reference evidence="1 2" key="1">
    <citation type="submission" date="2018-06" db="EMBL/GenBank/DDBJ databases">
        <title>Genomic Encyclopedia of Archaeal and Bacterial Type Strains, Phase II (KMG-II): from individual species to whole genera.</title>
        <authorList>
            <person name="Goeker M."/>
        </authorList>
    </citation>
    <scope>NUCLEOTIDE SEQUENCE [LARGE SCALE GENOMIC DNA]</scope>
    <source>
        <strain evidence="1 2">ATCC 51348</strain>
    </source>
</reference>
<dbReference type="AlphaFoldDB" id="A0A2W7G0F1"/>
<dbReference type="OrthoDB" id="397327at2"/>
<name>A0A2W7G0F1_9BACT</name>
<gene>
    <name evidence="1" type="ORF">BCF89_1183</name>
</gene>
<accession>A0A2W7G0F1</accession>
<comment type="caution">
    <text evidence="1">The sequence shown here is derived from an EMBL/GenBank/DDBJ whole genome shotgun (WGS) entry which is preliminary data.</text>
</comment>
<dbReference type="Proteomes" id="UP000249646">
    <property type="component" value="Unassembled WGS sequence"/>
</dbReference>
<protein>
    <submittedName>
        <fullName evidence="1">Uncharacterized protein</fullName>
    </submittedName>
</protein>
<evidence type="ECO:0000313" key="1">
    <source>
        <dbReference type="EMBL" id="PZV98690.1"/>
    </source>
</evidence>
<proteinExistence type="predicted"/>
<sequence length="278" mass="33312">MENKIRSTDIEFILKNTIKNINELFSKDLKLKDFLAFSSRIRPQLSLLNLRYLYYKQNSINEELENNEKVSFSEIKTFQQWRNLNAFVKPNGKYLYIFSPLLNKESNEISFSVIPVFDVSSTNHIKKPLKKYDKETFNKRILDLWNGWNIMWVTSNEIKDHKLILNKLDRTIFINEKYQNGDENYLLIHEFCHELANHEVADRKDLLKEFIVVKACEMCYSALNFESMEKCPRYENYEVLEVLKQLSNKQKYKLLDDILDLGYKLINYLEIKETNDEK</sequence>
<evidence type="ECO:0000313" key="2">
    <source>
        <dbReference type="Proteomes" id="UP000249646"/>
    </source>
</evidence>